<dbReference type="InterPro" id="IPR050525">
    <property type="entry name" value="ECM_Assembly_Org"/>
</dbReference>
<dbReference type="Proteomes" id="UP000007879">
    <property type="component" value="Unassembled WGS sequence"/>
</dbReference>
<keyword evidence="3" id="KW-1185">Reference proteome</keyword>
<evidence type="ECO:0000313" key="2">
    <source>
        <dbReference type="EnsemblMetazoa" id="XP_019849984.1"/>
    </source>
</evidence>
<dbReference type="KEGG" id="aqu:109580866"/>
<dbReference type="EnsemblMetazoa" id="XM_019994425.1">
    <property type="protein sequence ID" value="XP_019849984.1"/>
    <property type="gene ID" value="LOC109580866"/>
</dbReference>
<dbReference type="GeneID" id="109580866"/>
<dbReference type="InterPro" id="IPR036465">
    <property type="entry name" value="vWFA_dom_sf"/>
</dbReference>
<dbReference type="SUPFAM" id="SSF53300">
    <property type="entry name" value="vWA-like"/>
    <property type="match status" value="1"/>
</dbReference>
<evidence type="ECO:0000313" key="3">
    <source>
        <dbReference type="Proteomes" id="UP000007879"/>
    </source>
</evidence>
<dbReference type="RefSeq" id="XP_019849984.1">
    <property type="nucleotide sequence ID" value="XM_019994425.1"/>
</dbReference>
<organism evidence="2 3">
    <name type="scientific">Amphimedon queenslandica</name>
    <name type="common">Sponge</name>
    <dbReference type="NCBI Taxonomy" id="400682"/>
    <lineage>
        <taxon>Eukaryota</taxon>
        <taxon>Metazoa</taxon>
        <taxon>Porifera</taxon>
        <taxon>Demospongiae</taxon>
        <taxon>Heteroscleromorpha</taxon>
        <taxon>Haplosclerida</taxon>
        <taxon>Niphatidae</taxon>
        <taxon>Amphimedon</taxon>
    </lineage>
</organism>
<name>A0AAN0IYY5_AMPQE</name>
<dbReference type="PRINTS" id="PR00453">
    <property type="entry name" value="VWFADOMAIN"/>
</dbReference>
<dbReference type="PROSITE" id="PS50234">
    <property type="entry name" value="VWFA"/>
    <property type="match status" value="1"/>
</dbReference>
<reference evidence="2" key="2">
    <citation type="submission" date="2024-06" db="UniProtKB">
        <authorList>
            <consortium name="EnsemblMetazoa"/>
        </authorList>
    </citation>
    <scope>IDENTIFICATION</scope>
</reference>
<sequence>MCLVAQCTAQADCLALANAGDCDYYQCLNDKMRCTSNDYPLNYGKKYCLRFADKSSCFTTAGQKWINDVRRCLMQSAVDSYNDSTTCEKLKEFAFDSHPPCYVDNGFCTDILLSFQNLRCLASEVFIFRDFKDKKALYQIITTFGLCGRNLISSFINLFRSSEVSTSDSRSNNFISAIYNYLNCPGSYDFVIILDSSGSIGPTNFQQMKNFVATMLSSFTIGPDDTRVGVIRYSDSSSIVIPLGSINTYSQLATAVRSIPYTGGYTYTNLALDQLTTAFATARVSEGIPRVVAVLTDGQSNDPLATVQAARVNMCMH</sequence>
<dbReference type="CDD" id="cd01450">
    <property type="entry name" value="vWFA_subfamily_ECM"/>
    <property type="match status" value="1"/>
</dbReference>
<dbReference type="SMART" id="SM00327">
    <property type="entry name" value="VWA"/>
    <property type="match status" value="1"/>
</dbReference>
<dbReference type="PANTHER" id="PTHR24020:SF87">
    <property type="entry name" value="COLLAGEN ALPHA-1(VI) CHAIN-LIKE"/>
    <property type="match status" value="1"/>
</dbReference>
<reference evidence="3" key="1">
    <citation type="journal article" date="2010" name="Nature">
        <title>The Amphimedon queenslandica genome and the evolution of animal complexity.</title>
        <authorList>
            <person name="Srivastava M."/>
            <person name="Simakov O."/>
            <person name="Chapman J."/>
            <person name="Fahey B."/>
            <person name="Gauthier M.E."/>
            <person name="Mitros T."/>
            <person name="Richards G.S."/>
            <person name="Conaco C."/>
            <person name="Dacre M."/>
            <person name="Hellsten U."/>
            <person name="Larroux C."/>
            <person name="Putnam N.H."/>
            <person name="Stanke M."/>
            <person name="Adamska M."/>
            <person name="Darling A."/>
            <person name="Degnan S.M."/>
            <person name="Oakley T.H."/>
            <person name="Plachetzki D.C."/>
            <person name="Zhai Y."/>
            <person name="Adamski M."/>
            <person name="Calcino A."/>
            <person name="Cummins S.F."/>
            <person name="Goodstein D.M."/>
            <person name="Harris C."/>
            <person name="Jackson D.J."/>
            <person name="Leys S.P."/>
            <person name="Shu S."/>
            <person name="Woodcroft B.J."/>
            <person name="Vervoort M."/>
            <person name="Kosik K.S."/>
            <person name="Manning G."/>
            <person name="Degnan B.M."/>
            <person name="Rokhsar D.S."/>
        </authorList>
    </citation>
    <scope>NUCLEOTIDE SEQUENCE [LARGE SCALE GENOMIC DNA]</scope>
</reference>
<dbReference type="Pfam" id="PF00092">
    <property type="entry name" value="VWA"/>
    <property type="match status" value="1"/>
</dbReference>
<dbReference type="InterPro" id="IPR002035">
    <property type="entry name" value="VWF_A"/>
</dbReference>
<dbReference type="PANTHER" id="PTHR24020">
    <property type="entry name" value="COLLAGEN ALPHA"/>
    <property type="match status" value="1"/>
</dbReference>
<protein>
    <recommendedName>
        <fullName evidence="1">VWFA domain-containing protein</fullName>
    </recommendedName>
</protein>
<dbReference type="AlphaFoldDB" id="A0AAN0IYY5"/>
<accession>A0AAN0IYY5</accession>
<feature type="domain" description="VWFA" evidence="1">
    <location>
        <begin position="189"/>
        <end position="317"/>
    </location>
</feature>
<proteinExistence type="predicted"/>
<evidence type="ECO:0000259" key="1">
    <source>
        <dbReference type="PROSITE" id="PS50234"/>
    </source>
</evidence>
<dbReference type="Gene3D" id="3.40.50.410">
    <property type="entry name" value="von Willebrand factor, type A domain"/>
    <property type="match status" value="1"/>
</dbReference>